<evidence type="ECO:0000313" key="9">
    <source>
        <dbReference type="EMBL" id="MCQ4813029.1"/>
    </source>
</evidence>
<dbReference type="AlphaFoldDB" id="A0AAW5K4T7"/>
<dbReference type="RefSeq" id="WP_008712875.1">
    <property type="nucleotide sequence ID" value="NZ_CABKQM010000008.1"/>
</dbReference>
<evidence type="ECO:0000313" key="10">
    <source>
        <dbReference type="Proteomes" id="UP001205919"/>
    </source>
</evidence>
<dbReference type="SUPFAM" id="SSF52172">
    <property type="entry name" value="CheY-like"/>
    <property type="match status" value="1"/>
</dbReference>
<dbReference type="GO" id="GO:0005524">
    <property type="term" value="F:ATP binding"/>
    <property type="evidence" value="ECO:0007669"/>
    <property type="project" value="UniProtKB-KW"/>
</dbReference>
<dbReference type="CDD" id="cd17546">
    <property type="entry name" value="REC_hyHK_CKI1_RcsC-like"/>
    <property type="match status" value="1"/>
</dbReference>
<dbReference type="GO" id="GO:0005886">
    <property type="term" value="C:plasma membrane"/>
    <property type="evidence" value="ECO:0007669"/>
    <property type="project" value="TreeGrafter"/>
</dbReference>
<protein>
    <recommendedName>
        <fullName evidence="2">histidine kinase</fullName>
        <ecNumber evidence="2">2.7.13.3</ecNumber>
    </recommendedName>
</protein>
<evidence type="ECO:0000256" key="4">
    <source>
        <dbReference type="ARBA" id="ARBA00022679"/>
    </source>
</evidence>
<dbReference type="SUPFAM" id="SSF47384">
    <property type="entry name" value="Homodimeric domain of signal transducing histidine kinase"/>
    <property type="match status" value="1"/>
</dbReference>
<feature type="modified residue" description="4-aspartylphosphate" evidence="6">
    <location>
        <position position="749"/>
    </location>
</feature>
<dbReference type="PANTHER" id="PTHR43047">
    <property type="entry name" value="TWO-COMPONENT HISTIDINE PROTEIN KINASE"/>
    <property type="match status" value="1"/>
</dbReference>
<dbReference type="SMART" id="SM00388">
    <property type="entry name" value="HisKA"/>
    <property type="match status" value="1"/>
</dbReference>
<dbReference type="InterPro" id="IPR036890">
    <property type="entry name" value="HATPase_C_sf"/>
</dbReference>
<keyword evidence="9" id="KW-0067">ATP-binding</keyword>
<dbReference type="Pfam" id="PF00512">
    <property type="entry name" value="HisKA"/>
    <property type="match status" value="1"/>
</dbReference>
<keyword evidence="10" id="KW-1185">Reference proteome</keyword>
<dbReference type="Gene3D" id="3.30.450.20">
    <property type="entry name" value="PAS domain"/>
    <property type="match status" value="1"/>
</dbReference>
<sequence length="821" mass="92356">MENTERLDDFRACFDDSPQPSCIIEMLKDDHGNFADFRFVYLNRALARLEGFDAEYVNGKCFYKLFDNADRKWLDFYGRAASAGAGISIVDYSPEIDKYLCVFSYRLAEGYCACLLSDVTAERKRERFGKERPLARSKRQKADAAVRNANLRMTGLKEMERRFEEEKRFQDTAESKNALTRARANITKDTIEVYRAGPNIGVCHEGMPFSRAVSALSATAIRDEKRKEILDTFSLENLSAPISLEETPATLEYLRGTNDGGVIWARTSAKRFLHPETRDIMCFLYTYDISKEKNPEMITKRITEIEYDRIVLIDVSTGAMTIYQSLEDSCPDASNYRNGLNTILGGYVLDEELPEAVRVMKLDNILRELERQELFSCSFNVQDKRGGKARKKWQFCYLDDIRRFILATKSDVTEIFNEQARQQEMLREALAQAKQASLAKSEFLSRMSHEIRTPMNAIIGMSAIAAQCVDDPEQVSDCLAKVGISARFLLTLINDILDMSRIESGKVVIKKEKIPFEEFINGINTICCEQAEAKGVDYDCVMMTFTESGYLGDPIKLQQILINIISNAIKFTPAGGRVRFAVSQDRISAGKAYMRFSVNDTGIGIKEEFITKIFDPFEQEYSGASSAYGGTGLGLAISRNLAELMGGRITVSSIEGAGSEFVITLPLELCEERPCRGEKKYAGAREPKIKYDFSGRRVLLAEDHLLNVEVARRLLTSVGLEVEVAENGLAAIEAFVANPDHYYDLILMDIRMPLMDGLTAARSIRHTEKADARSIPIIAMSANAFDEDVEKSKSAGMNEHLAKPIDPKLLCDTLARYLKMP</sequence>
<evidence type="ECO:0000259" key="8">
    <source>
        <dbReference type="PROSITE" id="PS50110"/>
    </source>
</evidence>
<evidence type="ECO:0000256" key="1">
    <source>
        <dbReference type="ARBA" id="ARBA00000085"/>
    </source>
</evidence>
<dbReference type="GO" id="GO:0009927">
    <property type="term" value="F:histidine phosphotransfer kinase activity"/>
    <property type="evidence" value="ECO:0007669"/>
    <property type="project" value="TreeGrafter"/>
</dbReference>
<keyword evidence="9" id="KW-0547">Nucleotide-binding</keyword>
<dbReference type="SMART" id="SM00387">
    <property type="entry name" value="HATPase_c"/>
    <property type="match status" value="1"/>
</dbReference>
<gene>
    <name evidence="9" type="ORF">NE630_01170</name>
</gene>
<dbReference type="SUPFAM" id="SSF55874">
    <property type="entry name" value="ATPase domain of HSP90 chaperone/DNA topoisomerase II/histidine kinase"/>
    <property type="match status" value="1"/>
</dbReference>
<organism evidence="9 10">
    <name type="scientific">Cloacibacillus evryensis</name>
    <dbReference type="NCBI Taxonomy" id="508460"/>
    <lineage>
        <taxon>Bacteria</taxon>
        <taxon>Thermotogati</taxon>
        <taxon>Synergistota</taxon>
        <taxon>Synergistia</taxon>
        <taxon>Synergistales</taxon>
        <taxon>Synergistaceae</taxon>
        <taxon>Cloacibacillus</taxon>
    </lineage>
</organism>
<dbReference type="InterPro" id="IPR003661">
    <property type="entry name" value="HisK_dim/P_dom"/>
</dbReference>
<dbReference type="InterPro" id="IPR036097">
    <property type="entry name" value="HisK_dim/P_sf"/>
</dbReference>
<dbReference type="InterPro" id="IPR035965">
    <property type="entry name" value="PAS-like_dom_sf"/>
</dbReference>
<dbReference type="InterPro" id="IPR005467">
    <property type="entry name" value="His_kinase_dom"/>
</dbReference>
<dbReference type="EC" id="2.7.13.3" evidence="2"/>
<dbReference type="Proteomes" id="UP001205919">
    <property type="component" value="Unassembled WGS sequence"/>
</dbReference>
<dbReference type="Pfam" id="PF00072">
    <property type="entry name" value="Response_reg"/>
    <property type="match status" value="1"/>
</dbReference>
<dbReference type="CDD" id="cd00082">
    <property type="entry name" value="HisKA"/>
    <property type="match status" value="1"/>
</dbReference>
<dbReference type="InterPro" id="IPR004358">
    <property type="entry name" value="Sig_transdc_His_kin-like_C"/>
</dbReference>
<feature type="domain" description="Response regulatory" evidence="8">
    <location>
        <begin position="697"/>
        <end position="818"/>
    </location>
</feature>
<keyword evidence="5" id="KW-0418">Kinase</keyword>
<dbReference type="SUPFAM" id="SSF55785">
    <property type="entry name" value="PYP-like sensor domain (PAS domain)"/>
    <property type="match status" value="1"/>
</dbReference>
<dbReference type="InterPro" id="IPR003594">
    <property type="entry name" value="HATPase_dom"/>
</dbReference>
<dbReference type="PRINTS" id="PR00344">
    <property type="entry name" value="BCTRLSENSOR"/>
</dbReference>
<dbReference type="CDD" id="cd16922">
    <property type="entry name" value="HATPase_EvgS-ArcB-TorS-like"/>
    <property type="match status" value="1"/>
</dbReference>
<keyword evidence="4" id="KW-0808">Transferase</keyword>
<proteinExistence type="predicted"/>
<evidence type="ECO:0000256" key="3">
    <source>
        <dbReference type="ARBA" id="ARBA00022553"/>
    </source>
</evidence>
<name>A0AAW5K4T7_9BACT</name>
<dbReference type="InterPro" id="IPR001789">
    <property type="entry name" value="Sig_transdc_resp-reg_receiver"/>
</dbReference>
<dbReference type="SMART" id="SM00448">
    <property type="entry name" value="REC"/>
    <property type="match status" value="1"/>
</dbReference>
<feature type="domain" description="Histidine kinase" evidence="7">
    <location>
        <begin position="446"/>
        <end position="669"/>
    </location>
</feature>
<dbReference type="EMBL" id="JANFYT010000002">
    <property type="protein sequence ID" value="MCQ4813029.1"/>
    <property type="molecule type" value="Genomic_DNA"/>
</dbReference>
<dbReference type="Gene3D" id="3.40.50.2300">
    <property type="match status" value="1"/>
</dbReference>
<keyword evidence="3 6" id="KW-0597">Phosphoprotein</keyword>
<dbReference type="Gene3D" id="3.30.565.10">
    <property type="entry name" value="Histidine kinase-like ATPase, C-terminal domain"/>
    <property type="match status" value="1"/>
</dbReference>
<dbReference type="Pfam" id="PF02518">
    <property type="entry name" value="HATPase_c"/>
    <property type="match status" value="1"/>
</dbReference>
<dbReference type="GO" id="GO:0000155">
    <property type="term" value="F:phosphorelay sensor kinase activity"/>
    <property type="evidence" value="ECO:0007669"/>
    <property type="project" value="InterPro"/>
</dbReference>
<dbReference type="PROSITE" id="PS50110">
    <property type="entry name" value="RESPONSE_REGULATORY"/>
    <property type="match status" value="1"/>
</dbReference>
<dbReference type="Gene3D" id="1.10.287.130">
    <property type="match status" value="1"/>
</dbReference>
<dbReference type="InterPro" id="IPR011006">
    <property type="entry name" value="CheY-like_superfamily"/>
</dbReference>
<dbReference type="PANTHER" id="PTHR43047:SF72">
    <property type="entry name" value="OSMOSENSING HISTIDINE PROTEIN KINASE SLN1"/>
    <property type="match status" value="1"/>
</dbReference>
<reference evidence="9 10" key="1">
    <citation type="submission" date="2022-06" db="EMBL/GenBank/DDBJ databases">
        <title>Isolation of gut microbiota from human fecal samples.</title>
        <authorList>
            <person name="Pamer E.G."/>
            <person name="Barat B."/>
            <person name="Waligurski E."/>
            <person name="Medina S."/>
            <person name="Paddock L."/>
            <person name="Mostad J."/>
        </authorList>
    </citation>
    <scope>NUCLEOTIDE SEQUENCE [LARGE SCALE GENOMIC DNA]</scope>
    <source>
        <strain evidence="9 10">DFI.9.90</strain>
    </source>
</reference>
<evidence type="ECO:0000256" key="2">
    <source>
        <dbReference type="ARBA" id="ARBA00012438"/>
    </source>
</evidence>
<accession>A0AAW5K4T7</accession>
<comment type="catalytic activity">
    <reaction evidence="1">
        <text>ATP + protein L-histidine = ADP + protein N-phospho-L-histidine.</text>
        <dbReference type="EC" id="2.7.13.3"/>
    </reaction>
</comment>
<dbReference type="FunFam" id="3.30.565.10:FF:000010">
    <property type="entry name" value="Sensor histidine kinase RcsC"/>
    <property type="match status" value="1"/>
</dbReference>
<evidence type="ECO:0000256" key="6">
    <source>
        <dbReference type="PROSITE-ProRule" id="PRU00169"/>
    </source>
</evidence>
<comment type="caution">
    <text evidence="9">The sequence shown here is derived from an EMBL/GenBank/DDBJ whole genome shotgun (WGS) entry which is preliminary data.</text>
</comment>
<evidence type="ECO:0000256" key="5">
    <source>
        <dbReference type="ARBA" id="ARBA00022777"/>
    </source>
</evidence>
<evidence type="ECO:0000259" key="7">
    <source>
        <dbReference type="PROSITE" id="PS50109"/>
    </source>
</evidence>
<dbReference type="PROSITE" id="PS50109">
    <property type="entry name" value="HIS_KIN"/>
    <property type="match status" value="1"/>
</dbReference>